<sequence length="129" mass="15038">MDRYQKLEQITNGINAAYKIRSAGNLLTQRDSESRQDINNVDLLIKMLSVIAEYSPESHRDTFSENLQKSTVYHNTYRNLKQHIKNIQSSRHLDSDGLAKTLEIVKPILTKDRRNIVEKMLQIHEIMKS</sequence>
<name>G8M1Q0_ACECE</name>
<proteinExistence type="predicted"/>
<dbReference type="eggNOG" id="ENOG50338ER">
    <property type="taxonomic scope" value="Bacteria"/>
</dbReference>
<dbReference type="HOGENOM" id="CLU_1944978_0_0_9"/>
<dbReference type="OrthoDB" id="2084926at2"/>
<protein>
    <submittedName>
        <fullName evidence="1">Uncharacterized protein</fullName>
    </submittedName>
</protein>
<dbReference type="Proteomes" id="UP000005435">
    <property type="component" value="Chromosome"/>
</dbReference>
<dbReference type="AlphaFoldDB" id="G8M1Q0"/>
<accession>G8M1Q0</accession>
<reference evidence="2" key="1">
    <citation type="submission" date="2011-12" db="EMBL/GenBank/DDBJ databases">
        <title>Complete sequence of Clostridium clariflavum DSM 19732.</title>
        <authorList>
            <consortium name="US DOE Joint Genome Institute"/>
            <person name="Lucas S."/>
            <person name="Han J."/>
            <person name="Lapidus A."/>
            <person name="Cheng J.-F."/>
            <person name="Goodwin L."/>
            <person name="Pitluck S."/>
            <person name="Peters L."/>
            <person name="Teshima H."/>
            <person name="Detter J.C."/>
            <person name="Han C."/>
            <person name="Tapia R."/>
            <person name="Land M."/>
            <person name="Hauser L."/>
            <person name="Kyrpides N."/>
            <person name="Ivanova N."/>
            <person name="Pagani I."/>
            <person name="Kitzmiller T."/>
            <person name="Lynd L."/>
            <person name="Izquierdo J."/>
            <person name="Woyke T."/>
        </authorList>
    </citation>
    <scope>NUCLEOTIDE SEQUENCE [LARGE SCALE GENOMIC DNA]</scope>
    <source>
        <strain evidence="2">DSM 19732 / NBRC 101661 / EBR45</strain>
    </source>
</reference>
<gene>
    <name evidence="1" type="ordered locus">Clocl_3829</name>
</gene>
<keyword evidence="2" id="KW-1185">Reference proteome</keyword>
<evidence type="ECO:0000313" key="1">
    <source>
        <dbReference type="EMBL" id="AEV70279.1"/>
    </source>
</evidence>
<evidence type="ECO:0000313" key="2">
    <source>
        <dbReference type="Proteomes" id="UP000005435"/>
    </source>
</evidence>
<dbReference type="RefSeq" id="WP_014256782.1">
    <property type="nucleotide sequence ID" value="NC_016627.1"/>
</dbReference>
<organism evidence="1 2">
    <name type="scientific">Acetivibrio clariflavus (strain DSM 19732 / NBRC 101661 / EBR45)</name>
    <name type="common">Clostridium clariflavum</name>
    <dbReference type="NCBI Taxonomy" id="720554"/>
    <lineage>
        <taxon>Bacteria</taxon>
        <taxon>Bacillati</taxon>
        <taxon>Bacillota</taxon>
        <taxon>Clostridia</taxon>
        <taxon>Eubacteriales</taxon>
        <taxon>Oscillospiraceae</taxon>
        <taxon>Acetivibrio</taxon>
    </lineage>
</organism>
<dbReference type="KEGG" id="ccl:Clocl_3829"/>
<reference evidence="1 2" key="2">
    <citation type="journal article" date="2012" name="Stand. Genomic Sci.">
        <title>Complete Genome Sequence of Clostridium clariflavum DSM 19732.</title>
        <authorList>
            <person name="Izquierdo J.A."/>
            <person name="Goodwin L."/>
            <person name="Davenport K.W."/>
            <person name="Teshima H."/>
            <person name="Bruce D."/>
            <person name="Detter C."/>
            <person name="Tapia R."/>
            <person name="Han S."/>
            <person name="Land M."/>
            <person name="Hauser L."/>
            <person name="Jeffries C.D."/>
            <person name="Han J."/>
            <person name="Pitluck S."/>
            <person name="Nolan M."/>
            <person name="Chen A."/>
            <person name="Huntemann M."/>
            <person name="Mavromatis K."/>
            <person name="Mikhailova N."/>
            <person name="Liolios K."/>
            <person name="Woyke T."/>
            <person name="Lynd L.R."/>
        </authorList>
    </citation>
    <scope>NUCLEOTIDE SEQUENCE [LARGE SCALE GENOMIC DNA]</scope>
    <source>
        <strain evidence="2">DSM 19732 / NBRC 101661 / EBR45</strain>
    </source>
</reference>
<dbReference type="EMBL" id="CP003065">
    <property type="protein sequence ID" value="AEV70279.1"/>
    <property type="molecule type" value="Genomic_DNA"/>
</dbReference>